<protein>
    <submittedName>
        <fullName evidence="1">Immediate early response 3 interacting protein 1</fullName>
    </submittedName>
</protein>
<name>A0A2I0M0N1_COLLI</name>
<evidence type="ECO:0000313" key="1">
    <source>
        <dbReference type="EMBL" id="PKK23230.1"/>
    </source>
</evidence>
<keyword evidence="2" id="KW-1185">Reference proteome</keyword>
<gene>
    <name evidence="1" type="primary">IER3IP1</name>
    <name evidence="1" type="ORF">A306_00011944</name>
</gene>
<sequence>MFTCSFIKQDNGINATTLQIYWTTTSSVAAC</sequence>
<evidence type="ECO:0000313" key="2">
    <source>
        <dbReference type="Proteomes" id="UP000053872"/>
    </source>
</evidence>
<organism evidence="1 2">
    <name type="scientific">Columba livia</name>
    <name type="common">Rock dove</name>
    <dbReference type="NCBI Taxonomy" id="8932"/>
    <lineage>
        <taxon>Eukaryota</taxon>
        <taxon>Metazoa</taxon>
        <taxon>Chordata</taxon>
        <taxon>Craniata</taxon>
        <taxon>Vertebrata</taxon>
        <taxon>Euteleostomi</taxon>
        <taxon>Archelosauria</taxon>
        <taxon>Archosauria</taxon>
        <taxon>Dinosauria</taxon>
        <taxon>Saurischia</taxon>
        <taxon>Theropoda</taxon>
        <taxon>Coelurosauria</taxon>
        <taxon>Aves</taxon>
        <taxon>Neognathae</taxon>
        <taxon>Neoaves</taxon>
        <taxon>Columbimorphae</taxon>
        <taxon>Columbiformes</taxon>
        <taxon>Columbidae</taxon>
        <taxon>Columba</taxon>
    </lineage>
</organism>
<dbReference type="InParanoid" id="A0A2I0M0N1"/>
<comment type="caution">
    <text evidence="1">The sequence shown here is derived from an EMBL/GenBank/DDBJ whole genome shotgun (WGS) entry which is preliminary data.</text>
</comment>
<dbReference type="AlphaFoldDB" id="A0A2I0M0N1"/>
<dbReference type="EMBL" id="AKCR02000053">
    <property type="protein sequence ID" value="PKK23230.1"/>
    <property type="molecule type" value="Genomic_DNA"/>
</dbReference>
<reference evidence="1 2" key="1">
    <citation type="journal article" date="2013" name="Science">
        <title>Genomic diversity and evolution of the head crest in the rock pigeon.</title>
        <authorList>
            <person name="Shapiro M.D."/>
            <person name="Kronenberg Z."/>
            <person name="Li C."/>
            <person name="Domyan E.T."/>
            <person name="Pan H."/>
            <person name="Campbell M."/>
            <person name="Tan H."/>
            <person name="Huff C.D."/>
            <person name="Hu H."/>
            <person name="Vickrey A.I."/>
            <person name="Nielsen S.C."/>
            <person name="Stringham S.A."/>
            <person name="Hu H."/>
            <person name="Willerslev E."/>
            <person name="Gilbert M.T."/>
            <person name="Yandell M."/>
            <person name="Zhang G."/>
            <person name="Wang J."/>
        </authorList>
    </citation>
    <scope>NUCLEOTIDE SEQUENCE [LARGE SCALE GENOMIC DNA]</scope>
    <source>
        <tissue evidence="1">Blood</tissue>
    </source>
</reference>
<proteinExistence type="predicted"/>
<dbReference type="Proteomes" id="UP000053872">
    <property type="component" value="Unassembled WGS sequence"/>
</dbReference>
<accession>A0A2I0M0N1</accession>